<gene>
    <name evidence="16" type="ORF">BC751_4373</name>
</gene>
<dbReference type="Gene3D" id="3.90.870.10">
    <property type="entry name" value="DHBP synthase"/>
    <property type="match status" value="1"/>
</dbReference>
<dbReference type="AlphaFoldDB" id="A0A4Q7PEZ5"/>
<comment type="function">
    <text evidence="13">Required for the formation of a threonylcarbamoyl group on adenosine at position 37 (t(6)A37) in tRNAs that read codons beginning with adenine.</text>
</comment>
<evidence type="ECO:0000256" key="5">
    <source>
        <dbReference type="ARBA" id="ARBA00022490"/>
    </source>
</evidence>
<evidence type="ECO:0000256" key="13">
    <source>
        <dbReference type="PIRNR" id="PIRNR004930"/>
    </source>
</evidence>
<feature type="binding site" evidence="14">
    <location>
        <position position="50"/>
    </location>
    <ligand>
        <name>ATP</name>
        <dbReference type="ChEBI" id="CHEBI:30616"/>
    </ligand>
</feature>
<keyword evidence="7 13" id="KW-0819">tRNA processing</keyword>
<dbReference type="GO" id="GO:0000049">
    <property type="term" value="F:tRNA binding"/>
    <property type="evidence" value="ECO:0007669"/>
    <property type="project" value="TreeGrafter"/>
</dbReference>
<dbReference type="PIRSF" id="PIRSF004930">
    <property type="entry name" value="Tln_factor_SUA5"/>
    <property type="match status" value="1"/>
</dbReference>
<dbReference type="PANTHER" id="PTHR17490">
    <property type="entry name" value="SUA5"/>
    <property type="match status" value="1"/>
</dbReference>
<dbReference type="SUPFAM" id="SSF55821">
    <property type="entry name" value="YrdC/RibB"/>
    <property type="match status" value="1"/>
</dbReference>
<dbReference type="EMBL" id="SGXG01000001">
    <property type="protein sequence ID" value="RZS98707.1"/>
    <property type="molecule type" value="Genomic_DNA"/>
</dbReference>
<dbReference type="GO" id="GO:0005737">
    <property type="term" value="C:cytoplasm"/>
    <property type="evidence" value="ECO:0007669"/>
    <property type="project" value="UniProtKB-SubCell"/>
</dbReference>
<evidence type="ECO:0000256" key="6">
    <source>
        <dbReference type="ARBA" id="ARBA00022679"/>
    </source>
</evidence>
<evidence type="ECO:0000259" key="15">
    <source>
        <dbReference type="PROSITE" id="PS51163"/>
    </source>
</evidence>
<comment type="subcellular location">
    <subcellularLocation>
        <location evidence="1 13">Cytoplasm</location>
    </subcellularLocation>
</comment>
<evidence type="ECO:0000256" key="10">
    <source>
        <dbReference type="ARBA" id="ARBA00022840"/>
    </source>
</evidence>
<feature type="binding site" evidence="14">
    <location>
        <position position="173"/>
    </location>
    <ligand>
        <name>L-threonine</name>
        <dbReference type="ChEBI" id="CHEBI:57926"/>
    </ligand>
</feature>
<feature type="binding site" evidence="14">
    <location>
        <position position="187"/>
    </location>
    <ligand>
        <name>ATP</name>
        <dbReference type="ChEBI" id="CHEBI:30616"/>
    </ligand>
</feature>
<dbReference type="InterPro" id="IPR006070">
    <property type="entry name" value="Sua5-like_dom"/>
</dbReference>
<feature type="domain" description="YrdC-like" evidence="15">
    <location>
        <begin position="5"/>
        <end position="191"/>
    </location>
</feature>
<feature type="binding site" evidence="14">
    <location>
        <position position="143"/>
    </location>
    <ligand>
        <name>ATP</name>
        <dbReference type="ChEBI" id="CHEBI:30616"/>
    </ligand>
</feature>
<evidence type="ECO:0000313" key="16">
    <source>
        <dbReference type="EMBL" id="RZS98707.1"/>
    </source>
</evidence>
<proteinExistence type="inferred from homology"/>
<dbReference type="Proteomes" id="UP000292209">
    <property type="component" value="Unassembled WGS sequence"/>
</dbReference>
<protein>
    <recommendedName>
        <fullName evidence="4 13">Threonylcarbamoyl-AMP synthase</fullName>
        <shortName evidence="13">TC-AMP synthase</shortName>
        <ecNumber evidence="3 13">2.7.7.87</ecNumber>
    </recommendedName>
    <alternativeName>
        <fullName evidence="11 13">L-threonylcarbamoyladenylate synthase</fullName>
    </alternativeName>
</protein>
<dbReference type="GO" id="GO:0003725">
    <property type="term" value="F:double-stranded RNA binding"/>
    <property type="evidence" value="ECO:0007669"/>
    <property type="project" value="UniProtKB-UniRule"/>
</dbReference>
<dbReference type="InterPro" id="IPR005145">
    <property type="entry name" value="Sua5_C"/>
</dbReference>
<feature type="binding site" evidence="14">
    <location>
        <position position="223"/>
    </location>
    <ligand>
        <name>ATP</name>
        <dbReference type="ChEBI" id="CHEBI:30616"/>
    </ligand>
</feature>
<feature type="binding site" evidence="14">
    <location>
        <position position="135"/>
    </location>
    <ligand>
        <name>ATP</name>
        <dbReference type="ChEBI" id="CHEBI:30616"/>
    </ligand>
</feature>
<dbReference type="Pfam" id="PF01300">
    <property type="entry name" value="Sua5_yciO_yrdC"/>
    <property type="match status" value="1"/>
</dbReference>
<sequence length="325" mass="35018">MAEIGKDIAKAKAYLEKGDLVGIPTETVYGLAGNALNPDAVAKIFSVKNRPSFDPLILHTYDLDSVGHFVKQIPAPLRSLAERFWPGPLTLLLPKKDIVPDLVTSGLDTVAVRVPDHPLTLGLLGVLDFPLAAPSANPFGYISPTKASHVNDQLGEKIPYILDGGSCKVGLESTIVGMEGNQVTVYRLGGLDIGKIENVVGKVEVMAHSSSNPKSPGMLKSHYAPTKPFILGDLDELIAEYNLKGRRFAILAFRRYFPQISDHLQIQLSRDGDLSEAAKNLFAAMRALDSLDVSVILSELMPDVGLGKAINDRLKRAAVPEAGNH</sequence>
<dbReference type="Gene3D" id="3.40.50.11030">
    <property type="entry name" value="Threonylcarbamoyl-AMP synthase, C-terminal domain"/>
    <property type="match status" value="1"/>
</dbReference>
<evidence type="ECO:0000256" key="4">
    <source>
        <dbReference type="ARBA" id="ARBA00015492"/>
    </source>
</evidence>
<name>A0A4Q7PEZ5_9BACT</name>
<dbReference type="InterPro" id="IPR017945">
    <property type="entry name" value="DHBP_synth_RibB-like_a/b_dom"/>
</dbReference>
<evidence type="ECO:0000256" key="7">
    <source>
        <dbReference type="ARBA" id="ARBA00022694"/>
    </source>
</evidence>
<feature type="binding site" evidence="14">
    <location>
        <position position="133"/>
    </location>
    <ligand>
        <name>L-threonine</name>
        <dbReference type="ChEBI" id="CHEBI:57926"/>
    </ligand>
</feature>
<dbReference type="PANTHER" id="PTHR17490:SF16">
    <property type="entry name" value="THREONYLCARBAMOYL-AMP SYNTHASE"/>
    <property type="match status" value="1"/>
</dbReference>
<feature type="binding site" evidence="14">
    <location>
        <position position="113"/>
    </location>
    <ligand>
        <name>L-threonine</name>
        <dbReference type="ChEBI" id="CHEBI:57926"/>
    </ligand>
</feature>
<dbReference type="GO" id="GO:0061710">
    <property type="term" value="F:L-threonylcarbamoyladenylate synthase"/>
    <property type="evidence" value="ECO:0007669"/>
    <property type="project" value="UniProtKB-EC"/>
</dbReference>
<keyword evidence="10 13" id="KW-0067">ATP-binding</keyword>
<comment type="caution">
    <text evidence="16">The sequence shown here is derived from an EMBL/GenBank/DDBJ whole genome shotgun (WGS) entry which is preliminary data.</text>
</comment>
<evidence type="ECO:0000313" key="17">
    <source>
        <dbReference type="Proteomes" id="UP000292209"/>
    </source>
</evidence>
<keyword evidence="17" id="KW-1185">Reference proteome</keyword>
<dbReference type="Pfam" id="PF03481">
    <property type="entry name" value="Sua5_C"/>
    <property type="match status" value="1"/>
</dbReference>
<dbReference type="PROSITE" id="PS51163">
    <property type="entry name" value="YRDC"/>
    <property type="match status" value="1"/>
</dbReference>
<evidence type="ECO:0000256" key="3">
    <source>
        <dbReference type="ARBA" id="ARBA00012584"/>
    </source>
</evidence>
<comment type="similarity">
    <text evidence="2 13">Belongs to the SUA5 family.</text>
</comment>
<dbReference type="InterPro" id="IPR050156">
    <property type="entry name" value="TC-AMP_synthase_SUA5"/>
</dbReference>
<evidence type="ECO:0000256" key="9">
    <source>
        <dbReference type="ARBA" id="ARBA00022741"/>
    </source>
</evidence>
<evidence type="ECO:0000256" key="8">
    <source>
        <dbReference type="ARBA" id="ARBA00022695"/>
    </source>
</evidence>
<dbReference type="InterPro" id="IPR010923">
    <property type="entry name" value="T(6)A37_SUA5"/>
</dbReference>
<comment type="catalytic activity">
    <reaction evidence="12 13">
        <text>L-threonine + hydrogencarbonate + ATP = L-threonylcarbamoyladenylate + diphosphate + H2O</text>
        <dbReference type="Rhea" id="RHEA:36407"/>
        <dbReference type="ChEBI" id="CHEBI:15377"/>
        <dbReference type="ChEBI" id="CHEBI:17544"/>
        <dbReference type="ChEBI" id="CHEBI:30616"/>
        <dbReference type="ChEBI" id="CHEBI:33019"/>
        <dbReference type="ChEBI" id="CHEBI:57926"/>
        <dbReference type="ChEBI" id="CHEBI:73682"/>
        <dbReference type="EC" id="2.7.7.87"/>
    </reaction>
</comment>
<accession>A0A4Q7PEZ5</accession>
<keyword evidence="8 13" id="KW-0548">Nucleotidyltransferase</keyword>
<dbReference type="GO" id="GO:0008033">
    <property type="term" value="P:tRNA processing"/>
    <property type="evidence" value="ECO:0007669"/>
    <property type="project" value="UniProtKB-KW"/>
</dbReference>
<evidence type="ECO:0000256" key="2">
    <source>
        <dbReference type="ARBA" id="ARBA00007663"/>
    </source>
</evidence>
<dbReference type="GO" id="GO:0006450">
    <property type="term" value="P:regulation of translational fidelity"/>
    <property type="evidence" value="ECO:0007669"/>
    <property type="project" value="TreeGrafter"/>
</dbReference>
<dbReference type="EC" id="2.7.7.87" evidence="3 13"/>
<dbReference type="RefSeq" id="WP_130277365.1">
    <property type="nucleotide sequence ID" value="NZ_SGXG01000001.1"/>
</dbReference>
<dbReference type="InterPro" id="IPR038385">
    <property type="entry name" value="Sua5/YwlC_C"/>
</dbReference>
<keyword evidence="9 13" id="KW-0547">Nucleotide-binding</keyword>
<organism evidence="16 17">
    <name type="scientific">Cecembia calidifontis</name>
    <dbReference type="NCBI Taxonomy" id="1187080"/>
    <lineage>
        <taxon>Bacteria</taxon>
        <taxon>Pseudomonadati</taxon>
        <taxon>Bacteroidota</taxon>
        <taxon>Cytophagia</taxon>
        <taxon>Cytophagales</taxon>
        <taxon>Cyclobacteriaceae</taxon>
        <taxon>Cecembia</taxon>
    </lineage>
</organism>
<evidence type="ECO:0000256" key="12">
    <source>
        <dbReference type="ARBA" id="ARBA00048366"/>
    </source>
</evidence>
<feature type="binding site" evidence="14">
    <location>
        <position position="59"/>
    </location>
    <ligand>
        <name>ATP</name>
        <dbReference type="ChEBI" id="CHEBI:30616"/>
    </ligand>
</feature>
<evidence type="ECO:0000256" key="11">
    <source>
        <dbReference type="ARBA" id="ARBA00029774"/>
    </source>
</evidence>
<dbReference type="OrthoDB" id="9814580at2"/>
<dbReference type="FunFam" id="3.90.870.10:FF:000009">
    <property type="entry name" value="Threonylcarbamoyl-AMP synthase, putative"/>
    <property type="match status" value="1"/>
</dbReference>
<reference evidence="16 17" key="1">
    <citation type="submission" date="2019-02" db="EMBL/GenBank/DDBJ databases">
        <title>Genomic Encyclopedia of Archaeal and Bacterial Type Strains, Phase II (KMG-II): from individual species to whole genera.</title>
        <authorList>
            <person name="Goeker M."/>
        </authorList>
    </citation>
    <scope>NUCLEOTIDE SEQUENCE [LARGE SCALE GENOMIC DNA]</scope>
    <source>
        <strain evidence="16 17">DSM 21411</strain>
    </source>
</reference>
<keyword evidence="6 13" id="KW-0808">Transferase</keyword>
<evidence type="ECO:0000256" key="14">
    <source>
        <dbReference type="PIRSR" id="PIRSR004930-1"/>
    </source>
</evidence>
<feature type="binding site" evidence="14">
    <location>
        <position position="27"/>
    </location>
    <ligand>
        <name>L-threonine</name>
        <dbReference type="ChEBI" id="CHEBI:57926"/>
    </ligand>
</feature>
<dbReference type="GO" id="GO:0005524">
    <property type="term" value="F:ATP binding"/>
    <property type="evidence" value="ECO:0007669"/>
    <property type="project" value="UniProtKB-UniRule"/>
</dbReference>
<dbReference type="NCBIfam" id="TIGR00057">
    <property type="entry name" value="L-threonylcarbamoyladenylate synthase"/>
    <property type="match status" value="1"/>
</dbReference>
<keyword evidence="5 13" id="KW-0963">Cytoplasm</keyword>
<evidence type="ECO:0000256" key="1">
    <source>
        <dbReference type="ARBA" id="ARBA00004496"/>
    </source>
</evidence>
<feature type="binding site" evidence="14">
    <location>
        <position position="109"/>
    </location>
    <ligand>
        <name>ATP</name>
        <dbReference type="ChEBI" id="CHEBI:30616"/>
    </ligand>
</feature>